<evidence type="ECO:0000313" key="1">
    <source>
        <dbReference type="EMBL" id="JAH58991.1"/>
    </source>
</evidence>
<dbReference type="AlphaFoldDB" id="A0A0E9TZN1"/>
<protein>
    <recommendedName>
        <fullName evidence="2">NADH:ubiquinone reductase (H(+)-translocating)</fullName>
    </recommendedName>
</protein>
<evidence type="ECO:0008006" key="2">
    <source>
        <dbReference type="Google" id="ProtNLM"/>
    </source>
</evidence>
<organism evidence="1">
    <name type="scientific">Anguilla anguilla</name>
    <name type="common">European freshwater eel</name>
    <name type="synonym">Muraena anguilla</name>
    <dbReference type="NCBI Taxonomy" id="7936"/>
    <lineage>
        <taxon>Eukaryota</taxon>
        <taxon>Metazoa</taxon>
        <taxon>Chordata</taxon>
        <taxon>Craniata</taxon>
        <taxon>Vertebrata</taxon>
        <taxon>Euteleostomi</taxon>
        <taxon>Actinopterygii</taxon>
        <taxon>Neopterygii</taxon>
        <taxon>Teleostei</taxon>
        <taxon>Anguilliformes</taxon>
        <taxon>Anguillidae</taxon>
        <taxon>Anguilla</taxon>
    </lineage>
</organism>
<proteinExistence type="predicted"/>
<accession>A0A0E9TZN1</accession>
<dbReference type="EMBL" id="GBXM01049586">
    <property type="protein sequence ID" value="JAH58991.1"/>
    <property type="molecule type" value="Transcribed_RNA"/>
</dbReference>
<name>A0A0E9TZN1_ANGAN</name>
<sequence length="25" mass="2638">MQTPPALQAVIYNRVGDIGLILAIA</sequence>
<reference evidence="1" key="1">
    <citation type="submission" date="2014-11" db="EMBL/GenBank/DDBJ databases">
        <authorList>
            <person name="Amaro Gonzalez C."/>
        </authorList>
    </citation>
    <scope>NUCLEOTIDE SEQUENCE</scope>
</reference>
<reference evidence="1" key="2">
    <citation type="journal article" date="2015" name="Fish Shellfish Immunol.">
        <title>Early steps in the European eel (Anguilla anguilla)-Vibrio vulnificus interaction in the gills: Role of the RtxA13 toxin.</title>
        <authorList>
            <person name="Callol A."/>
            <person name="Pajuelo D."/>
            <person name="Ebbesson L."/>
            <person name="Teles M."/>
            <person name="MacKenzie S."/>
            <person name="Amaro C."/>
        </authorList>
    </citation>
    <scope>NUCLEOTIDE SEQUENCE</scope>
</reference>